<sequence>MGCYKFFSYLFIPLQHQNNRSCYGDQKVSKIKNMSIYLVLDFESTCWENDKTIPPEVIEFPVVLLDLKSGKILEEFQQFVFPTEHATLSDFCTKFTGITQGQIEENGVPLSTAIGLFIKWLSNLSLKYGFSVVPSKSREKLATFTTWSDWDLGRCLKFECNRKSISKPSYFNHWIDLRALYKV</sequence>
<dbReference type="InterPro" id="IPR047201">
    <property type="entry name" value="ERI-1_3'hExo-like"/>
</dbReference>
<dbReference type="AlphaFoldDB" id="A0A5N5TCE8"/>
<dbReference type="InterPro" id="IPR036397">
    <property type="entry name" value="RNaseH_sf"/>
</dbReference>
<evidence type="ECO:0000313" key="5">
    <source>
        <dbReference type="EMBL" id="KAB7502785.1"/>
    </source>
</evidence>
<dbReference type="SUPFAM" id="SSF53098">
    <property type="entry name" value="Ribonuclease H-like"/>
    <property type="match status" value="1"/>
</dbReference>
<gene>
    <name evidence="5" type="primary">Eri2</name>
    <name evidence="5" type="ORF">Anas_05995</name>
</gene>
<keyword evidence="3" id="KW-0269">Exonuclease</keyword>
<keyword evidence="1" id="KW-0540">Nuclease</keyword>
<evidence type="ECO:0000256" key="1">
    <source>
        <dbReference type="ARBA" id="ARBA00022722"/>
    </source>
</evidence>
<dbReference type="InterPro" id="IPR012337">
    <property type="entry name" value="RNaseH-like_sf"/>
</dbReference>
<keyword evidence="6" id="KW-1185">Reference proteome</keyword>
<name>A0A5N5TCE8_9CRUS</name>
<evidence type="ECO:0000256" key="3">
    <source>
        <dbReference type="ARBA" id="ARBA00022839"/>
    </source>
</evidence>
<proteinExistence type="predicted"/>
<dbReference type="GO" id="GO:0000175">
    <property type="term" value="F:3'-5'-RNA exonuclease activity"/>
    <property type="evidence" value="ECO:0007669"/>
    <property type="project" value="InterPro"/>
</dbReference>
<dbReference type="InterPro" id="IPR013520">
    <property type="entry name" value="Ribonucl_H"/>
</dbReference>
<dbReference type="Proteomes" id="UP000326759">
    <property type="component" value="Unassembled WGS sequence"/>
</dbReference>
<dbReference type="Pfam" id="PF00929">
    <property type="entry name" value="RNase_T"/>
    <property type="match status" value="1"/>
</dbReference>
<evidence type="ECO:0000313" key="6">
    <source>
        <dbReference type="Proteomes" id="UP000326759"/>
    </source>
</evidence>
<reference evidence="5 6" key="1">
    <citation type="journal article" date="2019" name="PLoS Biol.">
        <title>Sex chromosomes control vertical transmission of feminizing Wolbachia symbionts in an isopod.</title>
        <authorList>
            <person name="Becking T."/>
            <person name="Chebbi M.A."/>
            <person name="Giraud I."/>
            <person name="Moumen B."/>
            <person name="Laverre T."/>
            <person name="Caubet Y."/>
            <person name="Peccoud J."/>
            <person name="Gilbert C."/>
            <person name="Cordaux R."/>
        </authorList>
    </citation>
    <scope>NUCLEOTIDE SEQUENCE [LARGE SCALE GENOMIC DNA]</scope>
    <source>
        <strain evidence="5">ANa2</strain>
        <tissue evidence="5">Whole body excluding digestive tract and cuticle</tissue>
    </source>
</reference>
<dbReference type="PANTHER" id="PTHR23044">
    <property type="entry name" value="3'-5' EXONUCLEASE ERI1-RELATED"/>
    <property type="match status" value="1"/>
</dbReference>
<dbReference type="Gene3D" id="3.30.420.10">
    <property type="entry name" value="Ribonuclease H-like superfamily/Ribonuclease H"/>
    <property type="match status" value="1"/>
</dbReference>
<evidence type="ECO:0000256" key="2">
    <source>
        <dbReference type="ARBA" id="ARBA00022801"/>
    </source>
</evidence>
<dbReference type="InterPro" id="IPR051274">
    <property type="entry name" value="3-5_Exoribonuclease"/>
</dbReference>
<organism evidence="5 6">
    <name type="scientific">Armadillidium nasatum</name>
    <dbReference type="NCBI Taxonomy" id="96803"/>
    <lineage>
        <taxon>Eukaryota</taxon>
        <taxon>Metazoa</taxon>
        <taxon>Ecdysozoa</taxon>
        <taxon>Arthropoda</taxon>
        <taxon>Crustacea</taxon>
        <taxon>Multicrustacea</taxon>
        <taxon>Malacostraca</taxon>
        <taxon>Eumalacostraca</taxon>
        <taxon>Peracarida</taxon>
        <taxon>Isopoda</taxon>
        <taxon>Oniscidea</taxon>
        <taxon>Crinocheta</taxon>
        <taxon>Armadillidiidae</taxon>
        <taxon>Armadillidium</taxon>
    </lineage>
</organism>
<dbReference type="OrthoDB" id="448399at2759"/>
<dbReference type="CDD" id="cd06133">
    <property type="entry name" value="ERI-1_3'hExo_like"/>
    <property type="match status" value="1"/>
</dbReference>
<keyword evidence="2" id="KW-0378">Hydrolase</keyword>
<dbReference type="GO" id="GO:0003676">
    <property type="term" value="F:nucleic acid binding"/>
    <property type="evidence" value="ECO:0007669"/>
    <property type="project" value="InterPro"/>
</dbReference>
<dbReference type="EMBL" id="SEYY01006750">
    <property type="protein sequence ID" value="KAB7502785.1"/>
    <property type="molecule type" value="Genomic_DNA"/>
</dbReference>
<protein>
    <submittedName>
        <fullName evidence="5">ERI1 exoribonuclease 2</fullName>
    </submittedName>
</protein>
<accession>A0A5N5TCE8</accession>
<dbReference type="PANTHER" id="PTHR23044:SF61">
    <property type="entry name" value="3'-5' EXORIBONUCLEASE 1-RELATED"/>
    <property type="match status" value="1"/>
</dbReference>
<comment type="caution">
    <text evidence="5">The sequence shown here is derived from an EMBL/GenBank/DDBJ whole genome shotgun (WGS) entry which is preliminary data.</text>
</comment>
<feature type="domain" description="Exonuclease" evidence="4">
    <location>
        <begin position="38"/>
        <end position="182"/>
    </location>
</feature>
<evidence type="ECO:0000259" key="4">
    <source>
        <dbReference type="Pfam" id="PF00929"/>
    </source>
</evidence>